<evidence type="ECO:0000313" key="3">
    <source>
        <dbReference type="Proteomes" id="UP000317650"/>
    </source>
</evidence>
<comment type="caution">
    <text evidence="2">The sequence shown here is derived from an EMBL/GenBank/DDBJ whole genome shotgun (WGS) entry which is preliminary data.</text>
</comment>
<dbReference type="AlphaFoldDB" id="A0A4S8JWX3"/>
<feature type="compositionally biased region" description="Basic and acidic residues" evidence="1">
    <location>
        <begin position="206"/>
        <end position="218"/>
    </location>
</feature>
<evidence type="ECO:0000313" key="2">
    <source>
        <dbReference type="EMBL" id="THU66780.1"/>
    </source>
</evidence>
<feature type="compositionally biased region" description="Polar residues" evidence="1">
    <location>
        <begin position="223"/>
        <end position="240"/>
    </location>
</feature>
<evidence type="ECO:0000256" key="1">
    <source>
        <dbReference type="SAM" id="MobiDB-lite"/>
    </source>
</evidence>
<feature type="region of interest" description="Disordered" evidence="1">
    <location>
        <begin position="135"/>
        <end position="159"/>
    </location>
</feature>
<gene>
    <name evidence="2" type="ORF">C4D60_Mb05t17820</name>
</gene>
<sequence>MTSVMVFTPLALGSDHTISFPMGSGVAKLLTLSGGICSPTTMVEAEDERMTPRYLTECRGAGIKPSWTLFLACFRLCKGQGEYYLTACSDFKISDAPSNNKGWKKHFFFVNCSQEWGFSTGWAFQTIDNISPSLSAGETTDVDRLRDGGSSIGEEDARRQGRCAPISGWGGFWRWGCPLGGHTKEGVVVSGSGSPSEKDEDLGPEDAFRPSCWHERRPGLPGATSQGEDSGNMKGNWSVGSSGGDPSRRVPVHPTLIRELCRVYSRAKGEQYQALNMADLSVGEPGTPYITRWATLKADNRIWGNGPTTQEFIRGALHLAIAKDLYCSSEVLVEQAAKSLVWSDTYAALRLENLELRARVGSEAIAAAKEHASTLGEEVGHLKTKLEESWTRIRSLDDELLTLSHNVEVAKSSAWAIEEVLKEEQLVLPKKVEEAIAAYKASTGFKHGLVRLGWATYEFEYRVACAHFWEKYLDLELESDPFVDHPMDQDVDMSMSIPFDDRPETLPPR</sequence>
<protein>
    <submittedName>
        <fullName evidence="2">Uncharacterized protein</fullName>
    </submittedName>
</protein>
<feature type="region of interest" description="Disordered" evidence="1">
    <location>
        <begin position="186"/>
        <end position="249"/>
    </location>
</feature>
<keyword evidence="3" id="KW-1185">Reference proteome</keyword>
<reference evidence="2 3" key="1">
    <citation type="journal article" date="2019" name="Nat. Plants">
        <title>Genome sequencing of Musa balbisiana reveals subgenome evolution and function divergence in polyploid bananas.</title>
        <authorList>
            <person name="Yao X."/>
        </authorList>
    </citation>
    <scope>NUCLEOTIDE SEQUENCE [LARGE SCALE GENOMIC DNA]</scope>
    <source>
        <strain evidence="3">cv. DH-PKW</strain>
        <tissue evidence="2">Leaves</tissue>
    </source>
</reference>
<organism evidence="2 3">
    <name type="scientific">Musa balbisiana</name>
    <name type="common">Banana</name>
    <dbReference type="NCBI Taxonomy" id="52838"/>
    <lineage>
        <taxon>Eukaryota</taxon>
        <taxon>Viridiplantae</taxon>
        <taxon>Streptophyta</taxon>
        <taxon>Embryophyta</taxon>
        <taxon>Tracheophyta</taxon>
        <taxon>Spermatophyta</taxon>
        <taxon>Magnoliopsida</taxon>
        <taxon>Liliopsida</taxon>
        <taxon>Zingiberales</taxon>
        <taxon>Musaceae</taxon>
        <taxon>Musa</taxon>
    </lineage>
</organism>
<dbReference type="Proteomes" id="UP000317650">
    <property type="component" value="Chromosome 5"/>
</dbReference>
<name>A0A4S8JWX3_MUSBA</name>
<accession>A0A4S8JWX3</accession>
<proteinExistence type="predicted"/>
<dbReference type="EMBL" id="PYDT01000003">
    <property type="protein sequence ID" value="THU66780.1"/>
    <property type="molecule type" value="Genomic_DNA"/>
</dbReference>